<sequence length="180" mass="21131">MKNYSGRHIYMAIAIGVIFLSPILLLLLPSFIANSVHPTPAYWHVLVPKESYLLYGIAFLMLFIAPLIIFIFDVKRITITIGIIFLCFSGFFFFLASFHYISIGSDSIKYREGFFEVEYQYRWDEISRVKYNEVPKSEGFSEYNIYFMDENMINLPENGKIKEFRRAITNTLQEENIIIE</sequence>
<feature type="transmembrane region" description="Helical" evidence="1">
    <location>
        <begin position="9"/>
        <end position="32"/>
    </location>
</feature>
<protein>
    <submittedName>
        <fullName evidence="2">Uncharacterized protein</fullName>
    </submittedName>
</protein>
<organism evidence="2 4">
    <name type="scientific">Virgibacillus dokdonensis</name>
    <dbReference type="NCBI Taxonomy" id="302167"/>
    <lineage>
        <taxon>Bacteria</taxon>
        <taxon>Bacillati</taxon>
        <taxon>Bacillota</taxon>
        <taxon>Bacilli</taxon>
        <taxon>Bacillales</taxon>
        <taxon>Bacillaceae</taxon>
        <taxon>Virgibacillus</taxon>
    </lineage>
</organism>
<keyword evidence="5" id="KW-1185">Reference proteome</keyword>
<keyword evidence="1" id="KW-0472">Membrane</keyword>
<proteinExistence type="predicted"/>
<dbReference type="EMBL" id="JAZHPM010000005">
    <property type="protein sequence ID" value="MEF2291144.1"/>
    <property type="molecule type" value="Genomic_DNA"/>
</dbReference>
<name>A0A2K9IY62_9BACI</name>
<reference evidence="4" key="2">
    <citation type="submission" date="2016-11" db="EMBL/GenBank/DDBJ databases">
        <title>Complete genome sequence of Virgibacillus pantothenticus 21D, a halophilic bacterium isolated from the deep hypersaline anoxic basin Discovery in the Mediterranean Sea.</title>
        <authorList>
            <person name="Zeaiter Z."/>
            <person name="Booth J.M."/>
            <person name="Prosdocimi E.M."/>
            <person name="Mapelli F."/>
            <person name="Fusi M."/>
            <person name="Daffonchio D."/>
            <person name="Borin S."/>
            <person name="Crotti E."/>
        </authorList>
    </citation>
    <scope>NUCLEOTIDE SEQUENCE [LARGE SCALE GENOMIC DNA]</scope>
    <source>
        <strain evidence="4">21D</strain>
    </source>
</reference>
<dbReference type="AlphaFoldDB" id="A0A2K9IY62"/>
<feature type="transmembrane region" description="Helical" evidence="1">
    <location>
        <begin position="79"/>
        <end position="101"/>
    </location>
</feature>
<keyword evidence="1" id="KW-1133">Transmembrane helix</keyword>
<dbReference type="RefSeq" id="WP_101933158.1">
    <property type="nucleotide sequence ID" value="NZ_CP018622.1"/>
</dbReference>
<reference evidence="3 5" key="3">
    <citation type="submission" date="2024-01" db="EMBL/GenBank/DDBJ databases">
        <title>Survival strategy associated with biotechnological potential of Virgibacillus dokdonensis T4.6 isolated from salt-fermented shrimp paste.</title>
        <authorList>
            <person name="Doan T.V."/>
            <person name="Quach N.T."/>
            <person name="Phi Q.-T."/>
        </authorList>
    </citation>
    <scope>NUCLEOTIDE SEQUENCE [LARGE SCALE GENOMIC DNA]</scope>
    <source>
        <strain evidence="3 5">T4.6</strain>
    </source>
</reference>
<dbReference type="EMBL" id="CP018622">
    <property type="protein sequence ID" value="AUJ24646.1"/>
    <property type="molecule type" value="Genomic_DNA"/>
</dbReference>
<accession>A0A2K9IY62</accession>
<evidence type="ECO:0000256" key="1">
    <source>
        <dbReference type="SAM" id="Phobius"/>
    </source>
</evidence>
<evidence type="ECO:0000313" key="5">
    <source>
        <dbReference type="Proteomes" id="UP001356080"/>
    </source>
</evidence>
<gene>
    <name evidence="2" type="ORF">A21D_01565</name>
    <name evidence="3" type="ORF">V2W34_03835</name>
</gene>
<feature type="transmembrane region" description="Helical" evidence="1">
    <location>
        <begin position="52"/>
        <end position="72"/>
    </location>
</feature>
<reference evidence="2" key="1">
    <citation type="submission" date="2016-11" db="EMBL/GenBank/DDBJ databases">
        <title>Complete genome sequence of Virgibacillus dokdonensis 21D, a halophilic bacterium isolated from the deep hypersaline anoxic basin Discovery in the Mediterranean Sea.</title>
        <authorList>
            <person name="Zeaiter Z."/>
            <person name="Booth J.M."/>
            <person name="Prosdocimi E.M."/>
            <person name="Mapelli F."/>
            <person name="Fusi M."/>
            <person name="Daffonchio D."/>
            <person name="Borin S."/>
            <person name="Crotti E."/>
        </authorList>
    </citation>
    <scope>NUCLEOTIDE SEQUENCE</scope>
    <source>
        <strain evidence="2">21D</strain>
    </source>
</reference>
<dbReference type="KEGG" id="vpn:A21D_01565"/>
<evidence type="ECO:0000313" key="2">
    <source>
        <dbReference type="EMBL" id="AUJ24646.1"/>
    </source>
</evidence>
<dbReference type="Proteomes" id="UP001356080">
    <property type="component" value="Unassembled WGS sequence"/>
</dbReference>
<evidence type="ECO:0000313" key="3">
    <source>
        <dbReference type="EMBL" id="MEF2291144.1"/>
    </source>
</evidence>
<keyword evidence="1" id="KW-0812">Transmembrane</keyword>
<evidence type="ECO:0000313" key="4">
    <source>
        <dbReference type="Proteomes" id="UP000234237"/>
    </source>
</evidence>
<dbReference type="Proteomes" id="UP000234237">
    <property type="component" value="Chromosome"/>
</dbReference>